<evidence type="ECO:0000259" key="2">
    <source>
        <dbReference type="PROSITE" id="PS50003"/>
    </source>
</evidence>
<dbReference type="SUPFAM" id="SSF53300">
    <property type="entry name" value="vWA-like"/>
    <property type="match status" value="1"/>
</dbReference>
<dbReference type="PhylomeDB" id="A0A060T3K7"/>
<feature type="region of interest" description="Disordered" evidence="1">
    <location>
        <begin position="135"/>
        <end position="218"/>
    </location>
</feature>
<dbReference type="InterPro" id="IPR036465">
    <property type="entry name" value="vWFA_dom_sf"/>
</dbReference>
<dbReference type="SUPFAM" id="SSF50729">
    <property type="entry name" value="PH domain-like"/>
    <property type="match status" value="1"/>
</dbReference>
<reference evidence="4" key="1">
    <citation type="submission" date="2014-02" db="EMBL/GenBank/DDBJ databases">
        <authorList>
            <person name="Genoscope - CEA"/>
        </authorList>
    </citation>
    <scope>NUCLEOTIDE SEQUENCE</scope>
    <source>
        <strain evidence="4">LS3</strain>
    </source>
</reference>
<organism evidence="4">
    <name type="scientific">Blastobotrys adeninivorans</name>
    <name type="common">Yeast</name>
    <name type="synonym">Arxula adeninivorans</name>
    <dbReference type="NCBI Taxonomy" id="409370"/>
    <lineage>
        <taxon>Eukaryota</taxon>
        <taxon>Fungi</taxon>
        <taxon>Dikarya</taxon>
        <taxon>Ascomycota</taxon>
        <taxon>Saccharomycotina</taxon>
        <taxon>Dipodascomycetes</taxon>
        <taxon>Dipodascales</taxon>
        <taxon>Trichomonascaceae</taxon>
        <taxon>Blastobotrys</taxon>
    </lineage>
</organism>
<sequence>MANQLGSQTDIVFSLADLLRETPVTPKFPDAPFRSDTRDNSAVPRGADNGNYGYRNPGQVSRPPSSASSVYSVHKSLSSAHLDDKVPSNGSIVRRQVEIPPARRYLETPIQPLRLPDNTRKGRFHRRFSIKSAKSAFSLSSSNGSPDISPSEPVRHPSRPRQASTSSTRLSNAPPNPSNSSPIVLSGSPPGPVDASLQNPTQSSAELKPKPKTPPAVTPYIDCMRQATTGRRNRSLVGSSCCFCEEPLEFLLAEERVLVLKCQDVAHYHCLSQLTDMEAVRHNVPGSGLPVCPNCNEVAHPGDDSIYHEIMKEKLLRSPTSDSYSQLISNLSAEPNLHRTDDSSSAESLSAVPRTPPELVVDESNSPESMLTRSITSSSSHSCRRKRAARPIQLTSPPRQVLFTDSLKKQNYSNGADIANAQCLLPKLEVSAVAEMGEITPLSSEDRFCTFLVSVSSPPRAGSHYQLTDRDIERRKNVVSRLQHKVKDWQSLRPAAFGDLRLWNNFRMSRDAESWQDITCYLFEEVLVIVKEYNQAGRAKESYVKAAIYVSNIGSVSCPERGTLKLEIANEMPRTLYLDSLNGTAINDWFEAFSNSNAHFPITLVQDPQIPRPLFNGAEEDSKSVYSLGSSNCFPAKHVSSKNTPIDIVVAIQQGEALQNAKFDAIRESILTILRNMGPLDKLGIVMYGGSTPQLWDLEYARSSDWKQVISQLQTGLAAPSTDGDGECDLDRVLAACREAISNRQSANPHTVFYVLSDSKLKSTNSNCAAVLDHLDHDGICVHTYGITLRHDVDSLYRAANRTGGTYTYVREWNELIMCVEGRIRTDRAITYRNVELVLRPKNGAAITSVDSSASATRPGTREPVLRLGSLARGQAKSTLVQTSIPPKSVIKRYLPKNGTALIDFFDVTISYRGFHPGDGSVQGAPCAKGMVQVKDSSDMFEPPLTPLGAPKGPGMASSAHPPSPIFGDVVYADGDGNDSSLNIPLFLAVKERRPEVVHRKVELAGARAFNAVVDRMAHKDVAGAHRIISQTRLLLKGTISTMADDAMSGQVKKLGKMLDAELWTLSDKVTKVTVFESDTKKSILQLIGILQGQTCVTRRTWFEQLHYRDLYA</sequence>
<accession>A0A060T3K7</accession>
<feature type="region of interest" description="Disordered" evidence="1">
    <location>
        <begin position="333"/>
        <end position="391"/>
    </location>
</feature>
<dbReference type="Pfam" id="PF15411">
    <property type="entry name" value="PH_10"/>
    <property type="match status" value="1"/>
</dbReference>
<dbReference type="InterPro" id="IPR002035">
    <property type="entry name" value="VWF_A"/>
</dbReference>
<dbReference type="PROSITE" id="PS50003">
    <property type="entry name" value="PH_DOMAIN"/>
    <property type="match status" value="1"/>
</dbReference>
<dbReference type="AlphaFoldDB" id="A0A060T3K7"/>
<dbReference type="Gene3D" id="3.40.50.410">
    <property type="entry name" value="von Willebrand factor, type A domain"/>
    <property type="match status" value="1"/>
</dbReference>
<evidence type="ECO:0000259" key="3">
    <source>
        <dbReference type="PROSITE" id="PS50234"/>
    </source>
</evidence>
<feature type="domain" description="VWFA" evidence="3">
    <location>
        <begin position="647"/>
        <end position="824"/>
    </location>
</feature>
<reference evidence="4" key="2">
    <citation type="submission" date="2014-06" db="EMBL/GenBank/DDBJ databases">
        <title>The complete genome of Blastobotrys (Arxula) adeninivorans LS3 - a yeast of biotechnological interest.</title>
        <authorList>
            <person name="Kunze G."/>
            <person name="Gaillardin C."/>
            <person name="Czernicka M."/>
            <person name="Durrens P."/>
            <person name="Martin T."/>
            <person name="Boer E."/>
            <person name="Gabaldon T."/>
            <person name="Cruz J."/>
            <person name="Talla E."/>
            <person name="Marck C."/>
            <person name="Goffeau A."/>
            <person name="Barbe V."/>
            <person name="Baret P."/>
            <person name="Baronian K."/>
            <person name="Beier S."/>
            <person name="Bleykasten C."/>
            <person name="Bode R."/>
            <person name="Casaregola S."/>
            <person name="Despons L."/>
            <person name="Fairhead C."/>
            <person name="Giersberg M."/>
            <person name="Gierski P."/>
            <person name="Hahnel U."/>
            <person name="Hartmann A."/>
            <person name="Jankowska D."/>
            <person name="Jubin C."/>
            <person name="Jung P."/>
            <person name="Lafontaine I."/>
            <person name="Leh-Louis V."/>
            <person name="Lemaire M."/>
            <person name="Marcet-Houben M."/>
            <person name="Mascher M."/>
            <person name="Morel G."/>
            <person name="Richard G.-F."/>
            <person name="Riechen J."/>
            <person name="Sacerdot C."/>
            <person name="Sarkar A."/>
            <person name="Savel G."/>
            <person name="Schacherer J."/>
            <person name="Sherman D."/>
            <person name="Straub M.-L."/>
            <person name="Stein N."/>
            <person name="Thierry A."/>
            <person name="Trautwein-Schult A."/>
            <person name="Westhof E."/>
            <person name="Worch S."/>
            <person name="Dujon B."/>
            <person name="Souciet J.-L."/>
            <person name="Wincker P."/>
            <person name="Scholz U."/>
            <person name="Neuveglise N."/>
        </authorList>
    </citation>
    <scope>NUCLEOTIDE SEQUENCE</scope>
    <source>
        <strain evidence="4">LS3</strain>
    </source>
</reference>
<feature type="compositionally biased region" description="Low complexity" evidence="1">
    <location>
        <begin position="369"/>
        <end position="381"/>
    </location>
</feature>
<feature type="region of interest" description="Disordered" evidence="1">
    <location>
        <begin position="24"/>
        <end position="72"/>
    </location>
</feature>
<evidence type="ECO:0000256" key="1">
    <source>
        <dbReference type="SAM" id="MobiDB-lite"/>
    </source>
</evidence>
<feature type="compositionally biased region" description="Low complexity" evidence="1">
    <location>
        <begin position="135"/>
        <end position="151"/>
    </location>
</feature>
<dbReference type="InterPro" id="IPR051266">
    <property type="entry name" value="CLCR"/>
</dbReference>
<feature type="domain" description="PH" evidence="2">
    <location>
        <begin position="493"/>
        <end position="598"/>
    </location>
</feature>
<dbReference type="InterPro" id="IPR001849">
    <property type="entry name" value="PH_domain"/>
</dbReference>
<dbReference type="Pfam" id="PF00092">
    <property type="entry name" value="VWA"/>
    <property type="match status" value="1"/>
</dbReference>
<feature type="compositionally biased region" description="Polar residues" evidence="1">
    <location>
        <begin position="161"/>
        <end position="170"/>
    </location>
</feature>
<gene>
    <name evidence="4" type="ORF">GNLVRS02_ARAD1A10494g</name>
</gene>
<dbReference type="PANTHER" id="PTHR10579">
    <property type="entry name" value="CALCIUM-ACTIVATED CHLORIDE CHANNEL REGULATOR"/>
    <property type="match status" value="1"/>
</dbReference>
<feature type="compositionally biased region" description="Low complexity" evidence="1">
    <location>
        <begin position="60"/>
        <end position="72"/>
    </location>
</feature>
<dbReference type="PROSITE" id="PS50234">
    <property type="entry name" value="VWFA"/>
    <property type="match status" value="1"/>
</dbReference>
<dbReference type="EMBL" id="HG937691">
    <property type="protein sequence ID" value="CDP33487.1"/>
    <property type="molecule type" value="Genomic_DNA"/>
</dbReference>
<name>A0A060T3K7_BLAAD</name>
<evidence type="ECO:0000313" key="4">
    <source>
        <dbReference type="EMBL" id="CDP33487.1"/>
    </source>
</evidence>
<proteinExistence type="predicted"/>
<feature type="compositionally biased region" description="Polar residues" evidence="1">
    <location>
        <begin position="196"/>
        <end position="205"/>
    </location>
</feature>
<protein>
    <submittedName>
        <fullName evidence="4">ARAD1A10494p</fullName>
    </submittedName>
</protein>
<dbReference type="PANTHER" id="PTHR10579:SF43">
    <property type="entry name" value="ZINC FINGER (C3HC4-TYPE RING FINGER) FAMILY PROTEIN"/>
    <property type="match status" value="1"/>
</dbReference>